<sequence>MLAERQDTPDLSLYECIDRLLSIDFPEREVIDIAYRAFREYYGLPLTYLAARALASVERGQLVLIATGFVNRPKVDTIIAESDGPVGAAVLARAVHVGLGAVPVLLVEEQIIPAMIRILHSCGLRVLDLPNAKKCADPSVTMDAAAILASPTDWSAAEEQARTLLHQESVGAFIAIEKGASNPQGEILFSRGRICTPTVGKIDPLVRLCRERGIPTIGIGDGGNEMGMGNAGGILRTLLEYGDPKYNGGIVPAQETDYVIPATVSNWGGYGLAAALAGLLRNPSIMHDEATERRMLAASSFEGLIDGVTGTTGTSSDGLSEDVHAAIVGLLRTLAGDGLDDIDWPGRDASRSGDRS</sequence>
<gene>
    <name evidence="2" type="ORF">ACFSMZ_12875</name>
</gene>
<dbReference type="RefSeq" id="WP_345099756.1">
    <property type="nucleotide sequence ID" value="NZ_BAABGS010000070.1"/>
</dbReference>
<dbReference type="Pfam" id="PF14336">
    <property type="entry name" value="GLUCM-like_C"/>
    <property type="match status" value="1"/>
</dbReference>
<name>A0ABW5DJL9_9HYPH</name>
<dbReference type="PANTHER" id="PTHR32022:SF10">
    <property type="entry name" value="D-GLUTAMATE CYCLASE, MITOCHONDRIAL"/>
    <property type="match status" value="1"/>
</dbReference>
<protein>
    <submittedName>
        <fullName evidence="2">Glutamate cyclase domain-containing protein</fullName>
    </submittedName>
</protein>
<dbReference type="PANTHER" id="PTHR32022">
    <property type="entry name" value="D-GLUTAMATE CYCLASE, MITOCHONDRIAL"/>
    <property type="match status" value="1"/>
</dbReference>
<dbReference type="Proteomes" id="UP001597373">
    <property type="component" value="Unassembled WGS sequence"/>
</dbReference>
<evidence type="ECO:0000313" key="2">
    <source>
        <dbReference type="EMBL" id="MFD2260649.1"/>
    </source>
</evidence>
<evidence type="ECO:0000313" key="3">
    <source>
        <dbReference type="Proteomes" id="UP001597373"/>
    </source>
</evidence>
<organism evidence="2 3">
    <name type="scientific">Chelativorans composti</name>
    <dbReference type="NCBI Taxonomy" id="768533"/>
    <lineage>
        <taxon>Bacteria</taxon>
        <taxon>Pseudomonadati</taxon>
        <taxon>Pseudomonadota</taxon>
        <taxon>Alphaproteobacteria</taxon>
        <taxon>Hyphomicrobiales</taxon>
        <taxon>Phyllobacteriaceae</taxon>
        <taxon>Chelativorans</taxon>
    </lineage>
</organism>
<dbReference type="EMBL" id="JBHUIR010000049">
    <property type="protein sequence ID" value="MFD2260649.1"/>
    <property type="molecule type" value="Genomic_DNA"/>
</dbReference>
<dbReference type="Gene3D" id="3.90.1640.20">
    <property type="entry name" value="TON_0340"/>
    <property type="match status" value="1"/>
</dbReference>
<comment type="caution">
    <text evidence="2">The sequence shown here is derived from an EMBL/GenBank/DDBJ whole genome shotgun (WGS) entry which is preliminary data.</text>
</comment>
<proteinExistence type="predicted"/>
<keyword evidence="3" id="KW-1185">Reference proteome</keyword>
<feature type="domain" description="D-glutamate cyclase-like C-terminal" evidence="1">
    <location>
        <begin position="51"/>
        <end position="331"/>
    </location>
</feature>
<dbReference type="InterPro" id="IPR025504">
    <property type="entry name" value="GLUCM_C"/>
</dbReference>
<reference evidence="3" key="1">
    <citation type="journal article" date="2019" name="Int. J. Syst. Evol. Microbiol.">
        <title>The Global Catalogue of Microorganisms (GCM) 10K type strain sequencing project: providing services to taxonomists for standard genome sequencing and annotation.</title>
        <authorList>
            <consortium name="The Broad Institute Genomics Platform"/>
            <consortium name="The Broad Institute Genome Sequencing Center for Infectious Disease"/>
            <person name="Wu L."/>
            <person name="Ma J."/>
        </authorList>
    </citation>
    <scope>NUCLEOTIDE SEQUENCE [LARGE SCALE GENOMIC DNA]</scope>
    <source>
        <strain evidence="3">KCTC 23707</strain>
    </source>
</reference>
<accession>A0ABW5DJL9</accession>
<evidence type="ECO:0000259" key="1">
    <source>
        <dbReference type="Pfam" id="PF14336"/>
    </source>
</evidence>